<dbReference type="InterPro" id="IPR000277">
    <property type="entry name" value="Cys/Met-Metab_PyrdxlP-dep_enz"/>
</dbReference>
<sequence>MAPVLYPTSTFGFDTVEEGRRQATAIAPDRFYSRYGNPTINAFEATIAELEGAEAARAFASGMGAVSAVVLGICSTGDHIVAQRQMYAGTQLFLQTACPRFGIDVTFVDGTQPGAFAEAVVPGKTMLVLAETPANPRLDIVDLDALGAIANALTVVDSTFATPLGQTPLAHGVDLVLHSATKGIAGHNDATIGVVAGSDDLLAWLWGFAVLHGANASPYDAYNAHRGVRTLDVRLRHQAESARLLAEYLEAHDGVSDVRYPGLPSHPQHELAGRQMRTMGGLLTFDLAGGIDAGRRFVEATSIARQATSLGGPETLLCHSATTTHVGLTPDELEASGIGEGTVRVSCGLENADDLVADFGRGLDAAG</sequence>
<reference evidence="3" key="1">
    <citation type="submission" date="2018-05" db="EMBL/GenBank/DDBJ databases">
        <authorList>
            <person name="Lanie J.A."/>
            <person name="Ng W.-L."/>
            <person name="Kazmierczak K.M."/>
            <person name="Andrzejewski T.M."/>
            <person name="Davidsen T.M."/>
            <person name="Wayne K.J."/>
            <person name="Tettelin H."/>
            <person name="Glass J.I."/>
            <person name="Rusch D."/>
            <person name="Podicherti R."/>
            <person name="Tsui H.-C.T."/>
            <person name="Winkler M.E."/>
        </authorList>
    </citation>
    <scope>NUCLEOTIDE SEQUENCE</scope>
</reference>
<evidence type="ECO:0000256" key="1">
    <source>
        <dbReference type="ARBA" id="ARBA00001933"/>
    </source>
</evidence>
<keyword evidence="2" id="KW-0663">Pyridoxal phosphate</keyword>
<dbReference type="InterPro" id="IPR015422">
    <property type="entry name" value="PyrdxlP-dep_Trfase_small"/>
</dbReference>
<dbReference type="FunFam" id="3.40.640.10:FF:000046">
    <property type="entry name" value="Cystathionine gamma-lyase"/>
    <property type="match status" value="1"/>
</dbReference>
<comment type="cofactor">
    <cofactor evidence="1">
        <name>pyridoxal 5'-phosphate</name>
        <dbReference type="ChEBI" id="CHEBI:597326"/>
    </cofactor>
</comment>
<name>A0A381RQS6_9ZZZZ</name>
<evidence type="ECO:0008006" key="4">
    <source>
        <dbReference type="Google" id="ProtNLM"/>
    </source>
</evidence>
<dbReference type="CDD" id="cd00614">
    <property type="entry name" value="CGS_like"/>
    <property type="match status" value="1"/>
</dbReference>
<dbReference type="Gene3D" id="3.40.640.10">
    <property type="entry name" value="Type I PLP-dependent aspartate aminotransferase-like (Major domain)"/>
    <property type="match status" value="1"/>
</dbReference>
<dbReference type="InterPro" id="IPR015424">
    <property type="entry name" value="PyrdxlP-dep_Trfase"/>
</dbReference>
<dbReference type="GO" id="GO:0030170">
    <property type="term" value="F:pyridoxal phosphate binding"/>
    <property type="evidence" value="ECO:0007669"/>
    <property type="project" value="InterPro"/>
</dbReference>
<dbReference type="GO" id="GO:0016846">
    <property type="term" value="F:carbon-sulfur lyase activity"/>
    <property type="evidence" value="ECO:0007669"/>
    <property type="project" value="TreeGrafter"/>
</dbReference>
<dbReference type="GO" id="GO:0005737">
    <property type="term" value="C:cytoplasm"/>
    <property type="evidence" value="ECO:0007669"/>
    <property type="project" value="TreeGrafter"/>
</dbReference>
<organism evidence="3">
    <name type="scientific">marine metagenome</name>
    <dbReference type="NCBI Taxonomy" id="408172"/>
    <lineage>
        <taxon>unclassified sequences</taxon>
        <taxon>metagenomes</taxon>
        <taxon>ecological metagenomes</taxon>
    </lineage>
</organism>
<accession>A0A381RQS6</accession>
<evidence type="ECO:0000313" key="3">
    <source>
        <dbReference type="EMBL" id="SUZ94250.1"/>
    </source>
</evidence>
<dbReference type="Pfam" id="PF01053">
    <property type="entry name" value="Cys_Met_Meta_PP"/>
    <property type="match status" value="1"/>
</dbReference>
<dbReference type="PIRSF" id="PIRSF001434">
    <property type="entry name" value="CGS"/>
    <property type="match status" value="1"/>
</dbReference>
<proteinExistence type="predicted"/>
<gene>
    <name evidence="3" type="ORF">METZ01_LOCUS47104</name>
</gene>
<dbReference type="InterPro" id="IPR015421">
    <property type="entry name" value="PyrdxlP-dep_Trfase_major"/>
</dbReference>
<dbReference type="PANTHER" id="PTHR11808">
    <property type="entry name" value="TRANS-SULFURATION ENZYME FAMILY MEMBER"/>
    <property type="match status" value="1"/>
</dbReference>
<evidence type="ECO:0000256" key="2">
    <source>
        <dbReference type="ARBA" id="ARBA00022898"/>
    </source>
</evidence>
<dbReference type="SUPFAM" id="SSF53383">
    <property type="entry name" value="PLP-dependent transferases"/>
    <property type="match status" value="1"/>
</dbReference>
<dbReference type="EMBL" id="UINC01002217">
    <property type="protein sequence ID" value="SUZ94250.1"/>
    <property type="molecule type" value="Genomic_DNA"/>
</dbReference>
<dbReference type="Gene3D" id="3.90.1150.10">
    <property type="entry name" value="Aspartate Aminotransferase, domain 1"/>
    <property type="match status" value="1"/>
</dbReference>
<dbReference type="GO" id="GO:0019346">
    <property type="term" value="P:transsulfuration"/>
    <property type="evidence" value="ECO:0007669"/>
    <property type="project" value="InterPro"/>
</dbReference>
<protein>
    <recommendedName>
        <fullName evidence="4">Cys/Met metabolism PLP-dependent enzyme</fullName>
    </recommendedName>
</protein>
<dbReference type="AlphaFoldDB" id="A0A381RQS6"/>